<feature type="transmembrane region" description="Helical" evidence="1">
    <location>
        <begin position="207"/>
        <end position="227"/>
    </location>
</feature>
<accession>A0AAV7GAN4</accession>
<evidence type="ECO:0000313" key="2">
    <source>
        <dbReference type="EMBL" id="KAH0453297.1"/>
    </source>
</evidence>
<dbReference type="AlphaFoldDB" id="A0AAV7GAN4"/>
<feature type="transmembrane region" description="Helical" evidence="1">
    <location>
        <begin position="63"/>
        <end position="83"/>
    </location>
</feature>
<keyword evidence="3" id="KW-1185">Reference proteome</keyword>
<dbReference type="EMBL" id="JAGFBR010000016">
    <property type="protein sequence ID" value="KAH0453297.1"/>
    <property type="molecule type" value="Genomic_DNA"/>
</dbReference>
<keyword evidence="1" id="KW-1133">Transmembrane helix</keyword>
<feature type="transmembrane region" description="Helical" evidence="1">
    <location>
        <begin position="23"/>
        <end position="43"/>
    </location>
</feature>
<feature type="transmembrane region" description="Helical" evidence="1">
    <location>
        <begin position="103"/>
        <end position="119"/>
    </location>
</feature>
<evidence type="ECO:0000256" key="1">
    <source>
        <dbReference type="SAM" id="Phobius"/>
    </source>
</evidence>
<reference evidence="2 3" key="1">
    <citation type="journal article" date="2021" name="Hortic Res">
        <title>Chromosome-scale assembly of the Dendrobium chrysotoxum genome enhances the understanding of orchid evolution.</title>
        <authorList>
            <person name="Zhang Y."/>
            <person name="Zhang G.Q."/>
            <person name="Zhang D."/>
            <person name="Liu X.D."/>
            <person name="Xu X.Y."/>
            <person name="Sun W.H."/>
            <person name="Yu X."/>
            <person name="Zhu X."/>
            <person name="Wang Z.W."/>
            <person name="Zhao X."/>
            <person name="Zhong W.Y."/>
            <person name="Chen H."/>
            <person name="Yin W.L."/>
            <person name="Huang T."/>
            <person name="Niu S.C."/>
            <person name="Liu Z.J."/>
        </authorList>
    </citation>
    <scope>NUCLEOTIDE SEQUENCE [LARGE SCALE GENOMIC DNA]</scope>
    <source>
        <strain evidence="2">Lindl</strain>
    </source>
</reference>
<evidence type="ECO:0000313" key="3">
    <source>
        <dbReference type="Proteomes" id="UP000775213"/>
    </source>
</evidence>
<keyword evidence="1" id="KW-0812">Transmembrane</keyword>
<proteinExistence type="predicted"/>
<sequence length="313" mass="35834">MFGNLILTPFVALLTPRGPNSSYFLLVWLVGLDVVVWPLYLVFSSSTLVLRCKIEWLLVGQYVGCYSFILNTHFSFSFWGVIFCLWLEGFDVHQKCCALSGDLSWVFGALFFTLFLCYWNQYELMVINYVDLSVVGRALPITIPLERRFSKEITVLCHHQKGVKGCRYSTITKRVRKDVGTLPSPGGFCLMATRSSSNPWMASKPAVLAKSVGFLVYLVMCFLALMFNEKVLSKLAAPFEFMLVKKFILRRPNLDVIHRSFVNIKLSRSFSIGLLDQHYIEIQLSNDLDYSYIFSHRANCIQLLVLKASFEKD</sequence>
<name>A0AAV7GAN4_DENCH</name>
<organism evidence="2 3">
    <name type="scientific">Dendrobium chrysotoxum</name>
    <name type="common">Orchid</name>
    <dbReference type="NCBI Taxonomy" id="161865"/>
    <lineage>
        <taxon>Eukaryota</taxon>
        <taxon>Viridiplantae</taxon>
        <taxon>Streptophyta</taxon>
        <taxon>Embryophyta</taxon>
        <taxon>Tracheophyta</taxon>
        <taxon>Spermatophyta</taxon>
        <taxon>Magnoliopsida</taxon>
        <taxon>Liliopsida</taxon>
        <taxon>Asparagales</taxon>
        <taxon>Orchidaceae</taxon>
        <taxon>Epidendroideae</taxon>
        <taxon>Malaxideae</taxon>
        <taxon>Dendrobiinae</taxon>
        <taxon>Dendrobium</taxon>
    </lineage>
</organism>
<keyword evidence="1" id="KW-0472">Membrane</keyword>
<dbReference type="Proteomes" id="UP000775213">
    <property type="component" value="Unassembled WGS sequence"/>
</dbReference>
<protein>
    <submittedName>
        <fullName evidence="2">Uncharacterized protein</fullName>
    </submittedName>
</protein>
<gene>
    <name evidence="2" type="ORF">IEQ34_017621</name>
</gene>
<comment type="caution">
    <text evidence="2">The sequence shown here is derived from an EMBL/GenBank/DDBJ whole genome shotgun (WGS) entry which is preliminary data.</text>
</comment>